<dbReference type="AlphaFoldDB" id="A0A915KXZ0"/>
<name>A0A915KXZ0_ROMCU</name>
<reference evidence="2" key="1">
    <citation type="submission" date="2022-11" db="UniProtKB">
        <authorList>
            <consortium name="WormBaseParasite"/>
        </authorList>
    </citation>
    <scope>IDENTIFICATION</scope>
</reference>
<evidence type="ECO:0000313" key="1">
    <source>
        <dbReference type="Proteomes" id="UP000887565"/>
    </source>
</evidence>
<protein>
    <submittedName>
        <fullName evidence="2">Uncharacterized protein</fullName>
    </submittedName>
</protein>
<proteinExistence type="predicted"/>
<sequence length="110" mass="12972">MMIIVKMQKLTNMHNCLRNGQDTNSYVHMKKIVIGTAIRRTIIRPDRLLGDRKMTKCYRRRRILLKEIKADAAKIRIMTKLPPGHLHWPVVTLQYEPCLQSQTLVHSWPL</sequence>
<keyword evidence="1" id="KW-1185">Reference proteome</keyword>
<organism evidence="1 2">
    <name type="scientific">Romanomermis culicivorax</name>
    <name type="common">Nematode worm</name>
    <dbReference type="NCBI Taxonomy" id="13658"/>
    <lineage>
        <taxon>Eukaryota</taxon>
        <taxon>Metazoa</taxon>
        <taxon>Ecdysozoa</taxon>
        <taxon>Nematoda</taxon>
        <taxon>Enoplea</taxon>
        <taxon>Dorylaimia</taxon>
        <taxon>Mermithida</taxon>
        <taxon>Mermithoidea</taxon>
        <taxon>Mermithidae</taxon>
        <taxon>Romanomermis</taxon>
    </lineage>
</organism>
<dbReference type="Proteomes" id="UP000887565">
    <property type="component" value="Unplaced"/>
</dbReference>
<dbReference type="WBParaSite" id="nRc.2.0.1.t43817-RA">
    <property type="protein sequence ID" value="nRc.2.0.1.t43817-RA"/>
    <property type="gene ID" value="nRc.2.0.1.g43817"/>
</dbReference>
<accession>A0A915KXZ0</accession>
<evidence type="ECO:0000313" key="2">
    <source>
        <dbReference type="WBParaSite" id="nRc.2.0.1.t43817-RA"/>
    </source>
</evidence>